<keyword evidence="6" id="KW-1185">Reference proteome</keyword>
<dbReference type="SUPFAM" id="SSF52540">
    <property type="entry name" value="P-loop containing nucleoside triphosphate hydrolases"/>
    <property type="match status" value="1"/>
</dbReference>
<evidence type="ECO:0000256" key="1">
    <source>
        <dbReference type="ARBA" id="ARBA00022574"/>
    </source>
</evidence>
<organism evidence="5 6">
    <name type="scientific">Amanita muscaria (strain Koide BX008)</name>
    <dbReference type="NCBI Taxonomy" id="946122"/>
    <lineage>
        <taxon>Eukaryota</taxon>
        <taxon>Fungi</taxon>
        <taxon>Dikarya</taxon>
        <taxon>Basidiomycota</taxon>
        <taxon>Agaricomycotina</taxon>
        <taxon>Agaricomycetes</taxon>
        <taxon>Agaricomycetidae</taxon>
        <taxon>Agaricales</taxon>
        <taxon>Pluteineae</taxon>
        <taxon>Amanitaceae</taxon>
        <taxon>Amanita</taxon>
    </lineage>
</organism>
<evidence type="ECO:0000259" key="4">
    <source>
        <dbReference type="PROSITE" id="PS50837"/>
    </source>
</evidence>
<dbReference type="SMART" id="SM00320">
    <property type="entry name" value="WD40"/>
    <property type="match status" value="7"/>
</dbReference>
<protein>
    <recommendedName>
        <fullName evidence="4">NACHT domain-containing protein</fullName>
    </recommendedName>
</protein>
<proteinExistence type="predicted"/>
<dbReference type="InterPro" id="IPR056884">
    <property type="entry name" value="NPHP3-like_N"/>
</dbReference>
<dbReference type="Pfam" id="PF24883">
    <property type="entry name" value="NPHP3_N"/>
    <property type="match status" value="1"/>
</dbReference>
<dbReference type="Proteomes" id="UP000054549">
    <property type="component" value="Unassembled WGS sequence"/>
</dbReference>
<dbReference type="Gene3D" id="3.40.50.300">
    <property type="entry name" value="P-loop containing nucleotide triphosphate hydrolases"/>
    <property type="match status" value="1"/>
</dbReference>
<gene>
    <name evidence="5" type="ORF">M378DRAFT_51824</name>
</gene>
<dbReference type="PROSITE" id="PS50837">
    <property type="entry name" value="NACHT"/>
    <property type="match status" value="1"/>
</dbReference>
<dbReference type="PANTHER" id="PTHR19848">
    <property type="entry name" value="WD40 REPEAT PROTEIN"/>
    <property type="match status" value="1"/>
</dbReference>
<name>A0A0C2SP18_AMAMK</name>
<dbReference type="EMBL" id="KN818245">
    <property type="protein sequence ID" value="KIL64980.1"/>
    <property type="molecule type" value="Genomic_DNA"/>
</dbReference>
<dbReference type="Gene3D" id="2.130.10.10">
    <property type="entry name" value="YVTN repeat-like/Quinoprotein amine dehydrogenase"/>
    <property type="match status" value="2"/>
</dbReference>
<dbReference type="InParanoid" id="A0A0C2SP18"/>
<feature type="domain" description="NACHT" evidence="4">
    <location>
        <begin position="24"/>
        <end position="171"/>
    </location>
</feature>
<sequence>CFKGTREVLLREMADWATGPGESRMYVLSGLAGIGKSTIAYTIASRAADLGLLGASFFFSRDEADRKNAERFFTTIAYQLCVFNETFSKAIGDVLLTERGSAATTKGPQEQLQALIVDPLRSIVQSRSRPILIVVDALDECDEEDGESVLTGLKELVQHLPSFKVILTTRPQPYLDHFLRSQGGLRIFHLQDIEDKIVDGDIRLYLQHCLSLEEVQRRYPRRKWCASDEGIDSLVHAAGRLFIVASTAVRYIFDKSASNPAAQMKKLLNAFAQAYTPFKDLDYFYTVILRNVIPDDCDDDDIVDRYRSVVGGIIFVQQPLPVSTLAHLIDTDVEDIHAKDEITDEQLEEKIPQILHYACAYWVNHLQVANVEDPNLMNGLEKFADAHMLYWLEVLSLIGKLDKAHVAIRVVLKLLSTSSDLHQLLSDALRFISKFYEVIERSALHTYYSALPFAPTKSVLYRRYLKETADNICSIEGGPEKWDALVATLNHEEIVNVIKFSFNSTWFVSSSGKFEQESDDFSIHNQGKLKIWDTATGTPISTIPGHRFAVASDFSTVVSSEDKTLAYLSANGIVKLRDGISGRSIADLQCGSGLTFDFSGDGSRIASLSEDRGLALWNSESGALIGAVKPAGADWHTFAISANESLLATADDDKVTLLYDVKTHAFISTLPFRGLPMALALSPDCTHFAVGAFDGGVYLWNIRRVDVSNPSSEEYHSEDAGTAVTALALSRDCSRLACGFEDGKVELWEISPTKRRIAFHQTEEAHKDSVRALGFSPDGRLFAAELDNGLLKLWNGKDGSLRGTLQLARTLRAMELSNRMLVARDEHGWRVTLWNLDT</sequence>
<dbReference type="PANTHER" id="PTHR19848:SF8">
    <property type="entry name" value="F-BOX AND WD REPEAT DOMAIN CONTAINING 7"/>
    <property type="match status" value="1"/>
</dbReference>
<keyword evidence="1 3" id="KW-0853">WD repeat</keyword>
<evidence type="ECO:0000256" key="2">
    <source>
        <dbReference type="ARBA" id="ARBA00022737"/>
    </source>
</evidence>
<feature type="repeat" description="WD" evidence="3">
    <location>
        <begin position="763"/>
        <end position="804"/>
    </location>
</feature>
<keyword evidence="2" id="KW-0677">Repeat</keyword>
<dbReference type="PROSITE" id="PS50082">
    <property type="entry name" value="WD_REPEATS_2"/>
    <property type="match status" value="1"/>
</dbReference>
<dbReference type="OrthoDB" id="674604at2759"/>
<dbReference type="InterPro" id="IPR027417">
    <property type="entry name" value="P-loop_NTPase"/>
</dbReference>
<dbReference type="SUPFAM" id="SSF50998">
    <property type="entry name" value="Quinoprotein alcohol dehydrogenase-like"/>
    <property type="match status" value="1"/>
</dbReference>
<evidence type="ECO:0000313" key="5">
    <source>
        <dbReference type="EMBL" id="KIL64980.1"/>
    </source>
</evidence>
<dbReference type="InterPro" id="IPR001680">
    <property type="entry name" value="WD40_rpt"/>
</dbReference>
<dbReference type="InterPro" id="IPR015943">
    <property type="entry name" value="WD40/YVTN_repeat-like_dom_sf"/>
</dbReference>
<dbReference type="InterPro" id="IPR011047">
    <property type="entry name" value="Quinoprotein_ADH-like_sf"/>
</dbReference>
<dbReference type="AlphaFoldDB" id="A0A0C2SP18"/>
<feature type="non-terminal residue" evidence="5">
    <location>
        <position position="1"/>
    </location>
</feature>
<reference evidence="5 6" key="1">
    <citation type="submission" date="2014-04" db="EMBL/GenBank/DDBJ databases">
        <title>Evolutionary Origins and Diversification of the Mycorrhizal Mutualists.</title>
        <authorList>
            <consortium name="DOE Joint Genome Institute"/>
            <consortium name="Mycorrhizal Genomics Consortium"/>
            <person name="Kohler A."/>
            <person name="Kuo A."/>
            <person name="Nagy L.G."/>
            <person name="Floudas D."/>
            <person name="Copeland A."/>
            <person name="Barry K.W."/>
            <person name="Cichocki N."/>
            <person name="Veneault-Fourrey C."/>
            <person name="LaButti K."/>
            <person name="Lindquist E.A."/>
            <person name="Lipzen A."/>
            <person name="Lundell T."/>
            <person name="Morin E."/>
            <person name="Murat C."/>
            <person name="Riley R."/>
            <person name="Ohm R."/>
            <person name="Sun H."/>
            <person name="Tunlid A."/>
            <person name="Henrissat B."/>
            <person name="Grigoriev I.V."/>
            <person name="Hibbett D.S."/>
            <person name="Martin F."/>
        </authorList>
    </citation>
    <scope>NUCLEOTIDE SEQUENCE [LARGE SCALE GENOMIC DNA]</scope>
    <source>
        <strain evidence="5 6">Koide BX008</strain>
    </source>
</reference>
<accession>A0A0C2SP18</accession>
<dbReference type="HOGENOM" id="CLU_000288_6_0_1"/>
<dbReference type="InterPro" id="IPR007111">
    <property type="entry name" value="NACHT_NTPase"/>
</dbReference>
<evidence type="ECO:0000313" key="6">
    <source>
        <dbReference type="Proteomes" id="UP000054549"/>
    </source>
</evidence>
<dbReference type="Pfam" id="PF23410">
    <property type="entry name" value="Beta-prop_VPS8"/>
    <property type="match status" value="1"/>
</dbReference>
<evidence type="ECO:0000256" key="3">
    <source>
        <dbReference type="PROSITE-ProRule" id="PRU00221"/>
    </source>
</evidence>
<feature type="non-terminal residue" evidence="5">
    <location>
        <position position="838"/>
    </location>
</feature>
<dbReference type="STRING" id="946122.A0A0C2SP18"/>
<dbReference type="PROSITE" id="PS50294">
    <property type="entry name" value="WD_REPEATS_REGION"/>
    <property type="match status" value="1"/>
</dbReference>